<feature type="non-terminal residue" evidence="1">
    <location>
        <position position="53"/>
    </location>
</feature>
<comment type="caution">
    <text evidence="1">The sequence shown here is derived from an EMBL/GenBank/DDBJ whole genome shotgun (WGS) entry which is preliminary data.</text>
</comment>
<gene>
    <name evidence="1" type="ORF">RPERSI_LOCUS18011</name>
</gene>
<dbReference type="EMBL" id="CAJVQC010047002">
    <property type="protein sequence ID" value="CAG8783958.1"/>
    <property type="molecule type" value="Genomic_DNA"/>
</dbReference>
<keyword evidence="2" id="KW-1185">Reference proteome</keyword>
<proteinExistence type="predicted"/>
<organism evidence="1 2">
    <name type="scientific">Racocetra persica</name>
    <dbReference type="NCBI Taxonomy" id="160502"/>
    <lineage>
        <taxon>Eukaryota</taxon>
        <taxon>Fungi</taxon>
        <taxon>Fungi incertae sedis</taxon>
        <taxon>Mucoromycota</taxon>
        <taxon>Glomeromycotina</taxon>
        <taxon>Glomeromycetes</taxon>
        <taxon>Diversisporales</taxon>
        <taxon>Gigasporaceae</taxon>
        <taxon>Racocetra</taxon>
    </lineage>
</organism>
<evidence type="ECO:0000313" key="2">
    <source>
        <dbReference type="Proteomes" id="UP000789920"/>
    </source>
</evidence>
<protein>
    <submittedName>
        <fullName evidence="1">30073_t:CDS:1</fullName>
    </submittedName>
</protein>
<dbReference type="Proteomes" id="UP000789920">
    <property type="component" value="Unassembled WGS sequence"/>
</dbReference>
<reference evidence="1" key="1">
    <citation type="submission" date="2021-06" db="EMBL/GenBank/DDBJ databases">
        <authorList>
            <person name="Kallberg Y."/>
            <person name="Tangrot J."/>
            <person name="Rosling A."/>
        </authorList>
    </citation>
    <scope>NUCLEOTIDE SEQUENCE</scope>
    <source>
        <strain evidence="1">MA461A</strain>
    </source>
</reference>
<evidence type="ECO:0000313" key="1">
    <source>
        <dbReference type="EMBL" id="CAG8783958.1"/>
    </source>
</evidence>
<name>A0ACA9RAR5_9GLOM</name>
<sequence>MTPIMMLLNYDIPKLPTNNKSIATKFSSDVLRIKNEQAVSKEQSERIDKQKKK</sequence>
<accession>A0ACA9RAR5</accession>